<comment type="caution">
    <text evidence="3">The sequence shown here is derived from an EMBL/GenBank/DDBJ whole genome shotgun (WGS) entry which is preliminary data.</text>
</comment>
<feature type="domain" description="PoNi C-terminal" evidence="2">
    <location>
        <begin position="163"/>
        <end position="262"/>
    </location>
</feature>
<keyword evidence="4" id="KW-1185">Reference proteome</keyword>
<dbReference type="SUPFAM" id="SSF140731">
    <property type="entry name" value="PA2201 C-terminal domain-like"/>
    <property type="match status" value="1"/>
</dbReference>
<reference evidence="3 4" key="1">
    <citation type="submission" date="2020-02" db="EMBL/GenBank/DDBJ databases">
        <title>Pelistega sp. NLN82 were isolated from wild rodents of the Hainan Island.</title>
        <authorList>
            <person name="Niu N."/>
            <person name="Zhou J."/>
        </authorList>
    </citation>
    <scope>NUCLEOTIDE SEQUENCE [LARGE SCALE GENOMIC DNA]</scope>
    <source>
        <strain evidence="3 4">NLN82</strain>
    </source>
</reference>
<dbReference type="Proteomes" id="UP000477651">
    <property type="component" value="Unassembled WGS sequence"/>
</dbReference>
<proteinExistence type="predicted"/>
<sequence length="278" mass="33057">MNNIEQKKRSVFLKPECYQKIVEFYNKHYKYQNIFSITPPKYIQERGAEDINYYYKGLSWDLSSHKMEYMQIQYSAGIDMNEIAEETKSMLARFKQHFSQDFPREKLYLWEADSYIYILWLLSLAVLSDSPEYLQIIPTWIGSENEHTDLPFVDKPMKAFLDLVGYQGQVQVEEKALFPKSVYPLIPEIIEADAHKKGELLKKYLKGWYKSNKDTYWYDYHRNNKGKLFFGYWSFESAVLALLLNIDVSIEEINQMSVFPKDYFDWSNTAGRIRTLCA</sequence>
<accession>A0A6L9Y7S8</accession>
<organism evidence="3 4">
    <name type="scientific">Pelistega ratti</name>
    <dbReference type="NCBI Taxonomy" id="2652177"/>
    <lineage>
        <taxon>Bacteria</taxon>
        <taxon>Pseudomonadati</taxon>
        <taxon>Pseudomonadota</taxon>
        <taxon>Betaproteobacteria</taxon>
        <taxon>Burkholderiales</taxon>
        <taxon>Alcaligenaceae</taxon>
        <taxon>Pelistega</taxon>
    </lineage>
</organism>
<evidence type="ECO:0000259" key="2">
    <source>
        <dbReference type="Pfam" id="PF08929"/>
    </source>
</evidence>
<dbReference type="RefSeq" id="WP_163764859.1">
    <property type="nucleotide sequence ID" value="NZ_JAAGYR010000019.1"/>
</dbReference>
<dbReference type="Pfam" id="PF08929">
    <property type="entry name" value="PoNi_C"/>
    <property type="match status" value="1"/>
</dbReference>
<dbReference type="AlphaFoldDB" id="A0A6L9Y7S8"/>
<feature type="domain" description="PoNi N-terminal" evidence="1">
    <location>
        <begin position="9"/>
        <end position="131"/>
    </location>
</feature>
<dbReference type="Pfam" id="PF08928">
    <property type="entry name" value="PoNi_N"/>
    <property type="match status" value="1"/>
</dbReference>
<dbReference type="InterPro" id="IPR015025">
    <property type="entry name" value="PoNi_C"/>
</dbReference>
<evidence type="ECO:0000313" key="3">
    <source>
        <dbReference type="EMBL" id="NEN76429.1"/>
    </source>
</evidence>
<evidence type="ECO:0000259" key="1">
    <source>
        <dbReference type="Pfam" id="PF08928"/>
    </source>
</evidence>
<dbReference type="InterPro" id="IPR015024">
    <property type="entry name" value="PoNi_N"/>
</dbReference>
<name>A0A6L9Y7S8_9BURK</name>
<protein>
    <submittedName>
        <fullName evidence="3">DUF1911 domain-containing protein</fullName>
    </submittedName>
</protein>
<gene>
    <name evidence="3" type="ORF">F9B74_08915</name>
</gene>
<dbReference type="InterPro" id="IPR028983">
    <property type="entry name" value="PA2201-like_C"/>
</dbReference>
<dbReference type="Gene3D" id="1.10.3920.10">
    <property type="entry name" value="PA2201 C-terminal domain-like"/>
    <property type="match status" value="1"/>
</dbReference>
<evidence type="ECO:0000313" key="4">
    <source>
        <dbReference type="Proteomes" id="UP000477651"/>
    </source>
</evidence>
<dbReference type="EMBL" id="JAAGYR010000019">
    <property type="protein sequence ID" value="NEN76429.1"/>
    <property type="molecule type" value="Genomic_DNA"/>
</dbReference>